<dbReference type="AlphaFoldDB" id="A0A8J2FT88"/>
<keyword evidence="6" id="KW-0560">Oxidoreductase</keyword>
<dbReference type="GO" id="GO:0051213">
    <property type="term" value="F:dioxygenase activity"/>
    <property type="evidence" value="ECO:0007669"/>
    <property type="project" value="UniProtKB-KW"/>
</dbReference>
<keyword evidence="1" id="KW-0001">2Fe-2S</keyword>
<dbReference type="GO" id="GO:0046872">
    <property type="term" value="F:metal ion binding"/>
    <property type="evidence" value="ECO:0007669"/>
    <property type="project" value="UniProtKB-KW"/>
</dbReference>
<keyword evidence="2" id="KW-0479">Metal-binding</keyword>
<comment type="caution">
    <text evidence="6">The sequence shown here is derived from an EMBL/GenBank/DDBJ whole genome shotgun (WGS) entry which is preliminary data.</text>
</comment>
<dbReference type="GO" id="GO:0106316">
    <property type="term" value="F:nitrite reductase (NADH) activity"/>
    <property type="evidence" value="ECO:0007669"/>
    <property type="project" value="UniProtKB-EC"/>
</dbReference>
<proteinExistence type="predicted"/>
<name>A0A8J2FT88_9BACT</name>
<evidence type="ECO:0000313" key="7">
    <source>
        <dbReference type="Proteomes" id="UP000663859"/>
    </source>
</evidence>
<gene>
    <name evidence="6" type="ORF">MPNT_50035</name>
</gene>
<dbReference type="PANTHER" id="PTHR21496:SF23">
    <property type="entry name" value="3-PHENYLPROPIONATE_CINNAMIC ACID DIOXYGENASE FERREDOXIN SUBUNIT"/>
    <property type="match status" value="1"/>
</dbReference>
<evidence type="ECO:0000259" key="5">
    <source>
        <dbReference type="PROSITE" id="PS51296"/>
    </source>
</evidence>
<dbReference type="PANTHER" id="PTHR21496">
    <property type="entry name" value="FERREDOXIN-RELATED"/>
    <property type="match status" value="1"/>
</dbReference>
<dbReference type="RefSeq" id="WP_174582295.1">
    <property type="nucleotide sequence ID" value="NZ_CAJNOB010000045.1"/>
</dbReference>
<dbReference type="InterPro" id="IPR017941">
    <property type="entry name" value="Rieske_2Fe-2S"/>
</dbReference>
<dbReference type="EC" id="1.7.1.15" evidence="6"/>
<accession>A0A8J2FT88</accession>
<evidence type="ECO:0000256" key="1">
    <source>
        <dbReference type="ARBA" id="ARBA00022714"/>
    </source>
</evidence>
<dbReference type="PROSITE" id="PS51296">
    <property type="entry name" value="RIESKE"/>
    <property type="match status" value="1"/>
</dbReference>
<dbReference type="InterPro" id="IPR036922">
    <property type="entry name" value="Rieske_2Fe-2S_sf"/>
</dbReference>
<evidence type="ECO:0000313" key="6">
    <source>
        <dbReference type="EMBL" id="CAF0702319.1"/>
    </source>
</evidence>
<dbReference type="SUPFAM" id="SSF50022">
    <property type="entry name" value="ISP domain"/>
    <property type="match status" value="1"/>
</dbReference>
<evidence type="ECO:0000256" key="3">
    <source>
        <dbReference type="ARBA" id="ARBA00023004"/>
    </source>
</evidence>
<keyword evidence="6" id="KW-0223">Dioxygenase</keyword>
<dbReference type="CDD" id="cd03528">
    <property type="entry name" value="Rieske_RO_ferredoxin"/>
    <property type="match status" value="1"/>
</dbReference>
<feature type="domain" description="Rieske" evidence="5">
    <location>
        <begin position="4"/>
        <end position="99"/>
    </location>
</feature>
<keyword evidence="3" id="KW-0408">Iron</keyword>
<dbReference type="Gene3D" id="2.102.10.10">
    <property type="entry name" value="Rieske [2Fe-2S] iron-sulphur domain"/>
    <property type="match status" value="1"/>
</dbReference>
<dbReference type="Proteomes" id="UP000663859">
    <property type="component" value="Unassembled WGS sequence"/>
</dbReference>
<dbReference type="EMBL" id="CAJNOB010000045">
    <property type="protein sequence ID" value="CAF0702319.1"/>
    <property type="molecule type" value="Genomic_DNA"/>
</dbReference>
<evidence type="ECO:0000256" key="2">
    <source>
        <dbReference type="ARBA" id="ARBA00022723"/>
    </source>
</evidence>
<dbReference type="Pfam" id="PF00355">
    <property type="entry name" value="Rieske"/>
    <property type="match status" value="1"/>
</dbReference>
<dbReference type="GO" id="GO:0051537">
    <property type="term" value="F:2 iron, 2 sulfur cluster binding"/>
    <property type="evidence" value="ECO:0007669"/>
    <property type="project" value="UniProtKB-KW"/>
</dbReference>
<keyword evidence="7" id="KW-1185">Reference proteome</keyword>
<reference evidence="6" key="1">
    <citation type="submission" date="2021-02" db="EMBL/GenBank/DDBJ databases">
        <authorList>
            <person name="Cremers G."/>
            <person name="Picone N."/>
        </authorList>
    </citation>
    <scope>NUCLEOTIDE SEQUENCE</scope>
    <source>
        <strain evidence="6">PQ17</strain>
    </source>
</reference>
<keyword evidence="4" id="KW-0411">Iron-sulfur</keyword>
<protein>
    <submittedName>
        <fullName evidence="6">Nitrite reductase (NADH) small subunit/3-phenylpropionate/trans-cinnamate dioxygenase ferredoxin subunit</fullName>
        <ecNumber evidence="6">1.7.1.15</ecNumber>
    </submittedName>
</protein>
<sequence length="102" mass="11206">MRFQKVAKVSQIPEGRGICIEWQGERIAIFRIGQEFFAIGDTCTHAGGSLSEGFVEGYEVECPLHGARFELATGRAVCGPAFEDVPSYRTRVVGEDVEIEVP</sequence>
<evidence type="ECO:0000256" key="4">
    <source>
        <dbReference type="ARBA" id="ARBA00023014"/>
    </source>
</evidence>
<organism evidence="6 7">
    <name type="scientific">Candidatus Methylacidithermus pantelleriae</name>
    <dbReference type="NCBI Taxonomy" id="2744239"/>
    <lineage>
        <taxon>Bacteria</taxon>
        <taxon>Pseudomonadati</taxon>
        <taxon>Verrucomicrobiota</taxon>
        <taxon>Methylacidiphilae</taxon>
        <taxon>Methylacidiphilales</taxon>
        <taxon>Methylacidiphilaceae</taxon>
        <taxon>Candidatus Methylacidithermus</taxon>
    </lineage>
</organism>